<dbReference type="RefSeq" id="WP_202763086.1">
    <property type="nucleotide sequence ID" value="NZ_CAESAQ020000061.1"/>
</dbReference>
<feature type="region of interest" description="Disordered" evidence="1">
    <location>
        <begin position="21"/>
        <end position="43"/>
    </location>
</feature>
<keyword evidence="3" id="KW-1185">Reference proteome</keyword>
<evidence type="ECO:0000313" key="2">
    <source>
        <dbReference type="EMBL" id="CAB5500620.1"/>
    </source>
</evidence>
<dbReference type="Proteomes" id="UP000643672">
    <property type="component" value="Unassembled WGS sequence"/>
</dbReference>
<feature type="non-terminal residue" evidence="2">
    <location>
        <position position="85"/>
    </location>
</feature>
<dbReference type="PROSITE" id="PS51257">
    <property type="entry name" value="PROKAR_LIPOPROTEIN"/>
    <property type="match status" value="1"/>
</dbReference>
<organism evidence="2 3">
    <name type="scientific">Bathymodiolus thermophilus thioautotrophic gill symbiont</name>
    <dbReference type="NCBI Taxonomy" id="2360"/>
    <lineage>
        <taxon>Bacteria</taxon>
        <taxon>Pseudomonadati</taxon>
        <taxon>Pseudomonadota</taxon>
        <taxon>Gammaproteobacteria</taxon>
        <taxon>sulfur-oxidizing symbionts</taxon>
    </lineage>
</organism>
<accession>A0A8H8XF34</accession>
<gene>
    <name evidence="2" type="ORF">THERMOS_1236</name>
</gene>
<sequence length="85" mass="9212">MKDLTRAIFLPLIALTMFGCSDDNPSKNPTNTTTNTTTTDSTTGTITDVASQAERLALTKRNEAVLANTTARTKYQEVKQFAVNA</sequence>
<comment type="caution">
    <text evidence="2">The sequence shown here is derived from an EMBL/GenBank/DDBJ whole genome shotgun (WGS) entry which is preliminary data.</text>
</comment>
<protein>
    <submittedName>
        <fullName evidence="2">Uncharacterized protein</fullName>
    </submittedName>
</protein>
<reference evidence="2 3" key="1">
    <citation type="submission" date="2020-05" db="EMBL/GenBank/DDBJ databases">
        <authorList>
            <person name="Petersen J."/>
            <person name="Sayavedra L."/>
        </authorList>
    </citation>
    <scope>NUCLEOTIDE SEQUENCE [LARGE SCALE GENOMIC DNA]</scope>
    <source>
        <strain evidence="2">B thermophilus SOXS</strain>
    </source>
</reference>
<evidence type="ECO:0000313" key="3">
    <source>
        <dbReference type="Proteomes" id="UP000643672"/>
    </source>
</evidence>
<dbReference type="EMBL" id="CAESAQ020000061">
    <property type="protein sequence ID" value="CAB5500620.1"/>
    <property type="molecule type" value="Genomic_DNA"/>
</dbReference>
<proteinExistence type="predicted"/>
<name>A0A8H8XF34_9GAMM</name>
<evidence type="ECO:0000256" key="1">
    <source>
        <dbReference type="SAM" id="MobiDB-lite"/>
    </source>
</evidence>
<feature type="compositionally biased region" description="Low complexity" evidence="1">
    <location>
        <begin position="22"/>
        <end position="43"/>
    </location>
</feature>
<dbReference type="AlphaFoldDB" id="A0A8H8XF34"/>